<dbReference type="InterPro" id="IPR043750">
    <property type="entry name" value="DUF5695"/>
</dbReference>
<comment type="caution">
    <text evidence="1">The sequence shown here is derived from an EMBL/GenBank/DDBJ whole genome shotgun (WGS) entry which is preliminary data.</text>
</comment>
<dbReference type="EMBL" id="JBHSAV010000050">
    <property type="protein sequence ID" value="MFC3976793.1"/>
    <property type="molecule type" value="Genomic_DNA"/>
</dbReference>
<keyword evidence="2" id="KW-1185">Reference proteome</keyword>
<gene>
    <name evidence="1" type="ORF">ACFOUP_10425</name>
</gene>
<dbReference type="RefSeq" id="WP_241291185.1">
    <property type="nucleotide sequence ID" value="NZ_JAKZGR010000001.1"/>
</dbReference>
<accession>A0ABV8ENU8</accession>
<dbReference type="Proteomes" id="UP001595766">
    <property type="component" value="Unassembled WGS sequence"/>
</dbReference>
<sequence>MKHISQKFKIVLFFALVFNLHIKAVLSQEIWDKIKARPQTMDVTERRSLENSHFKLELLKSSHTVAKMNPIIDPTFDFVPSELLEIRSRDSLYHLGDVNVMYRFSGDADWKAYSSARKREPVKSMEEFNGKSISGLVSSRLREVDKLSIIREWSIEKDELTLSFEFKNDSEEAIEIGYLGIPMIFDNILHGKNLEQAHLEKVFYDPYLGGDAGYLQVVRLHGKSPVLLVVPEKNASFEAYSPLLDDRTPRNITFEGFHDWVIHSKAKAEHEWKEADQWIKPSSKVIEPGQSYKSSLRFMIAENVQSIESKLIAKERPVAIGLPGYVIAKDVAARLQLKAAQKVESIHVFPKDALSISKSSKKDKNGWDRYDIKGLKWGRARVEITYDDGSVQVVSYKVIDPESELIAKMGAFYTNQQWFEDERDPFGRHHSVISYDYEEKAQVKQDSRAWIPGLSDEAGAGSWLAAMMKQLIDPKKDEVAKMNTFMHEVLWGGIQYNEGPNQYGVKKSVFFYEPDSMPEGTYSSDINYNTWAAWDKKHADDPGRSYNYPHVAAAHWVMYRLSRYYAGFELQESWDWYLTHAYHTSVAMVKLAPHYAQFGQMEGTIFLMILEDLRREGMNDFATDLESIMKARADVWASLAYPFGSEMPWDSTGQEEVYMWSKYFGMDDKADVTLNAILAYMPTIPHWGYNGSARRYWDFLYGGKIQRVERQLHHYGSALNAIPVLHEYIQKPEDLYLLRVGYAGMMGGIANVTEDGFGPSAFHSYPETLEIDGLSGDYGSGFFGYAVNSKSILKNDPIFGWIGFGGNVTEKSNKIKIELTTAAKQKLFVAPEGLMINLAAGKILAAEYDVKTNRLKIKFEAKSEHVNKVYFHLDHPTKNDWEIGLEQLDNGMYIFPLTSDQNELELIL</sequence>
<evidence type="ECO:0000313" key="1">
    <source>
        <dbReference type="EMBL" id="MFC3976793.1"/>
    </source>
</evidence>
<name>A0ABV8ENU8_9BACT</name>
<evidence type="ECO:0000313" key="2">
    <source>
        <dbReference type="Proteomes" id="UP001595766"/>
    </source>
</evidence>
<reference evidence="2" key="1">
    <citation type="journal article" date="2019" name="Int. J. Syst. Evol. Microbiol.">
        <title>The Global Catalogue of Microorganisms (GCM) 10K type strain sequencing project: providing services to taxonomists for standard genome sequencing and annotation.</title>
        <authorList>
            <consortium name="The Broad Institute Genomics Platform"/>
            <consortium name="The Broad Institute Genome Sequencing Center for Infectious Disease"/>
            <person name="Wu L."/>
            <person name="Ma J."/>
        </authorList>
    </citation>
    <scope>NUCLEOTIDE SEQUENCE [LARGE SCALE GENOMIC DNA]</scope>
    <source>
        <strain evidence="2">CECT 8551</strain>
    </source>
</reference>
<dbReference type="Pfam" id="PF18951">
    <property type="entry name" value="DUF5695"/>
    <property type="match status" value="1"/>
</dbReference>
<protein>
    <submittedName>
        <fullName evidence="1">DUF5695 domain-containing protein</fullName>
    </submittedName>
</protein>
<organism evidence="1 2">
    <name type="scientific">Belliella kenyensis</name>
    <dbReference type="NCBI Taxonomy" id="1472724"/>
    <lineage>
        <taxon>Bacteria</taxon>
        <taxon>Pseudomonadati</taxon>
        <taxon>Bacteroidota</taxon>
        <taxon>Cytophagia</taxon>
        <taxon>Cytophagales</taxon>
        <taxon>Cyclobacteriaceae</taxon>
        <taxon>Belliella</taxon>
    </lineage>
</organism>
<proteinExistence type="predicted"/>